<keyword evidence="3" id="KW-1185">Reference proteome</keyword>
<protein>
    <submittedName>
        <fullName evidence="2">Uncharacterized protein</fullName>
    </submittedName>
</protein>
<dbReference type="EMBL" id="CP133617">
    <property type="protein sequence ID" value="WMV32403.1"/>
    <property type="molecule type" value="Genomic_DNA"/>
</dbReference>
<evidence type="ECO:0000313" key="3">
    <source>
        <dbReference type="Proteomes" id="UP001234989"/>
    </source>
</evidence>
<feature type="compositionally biased region" description="Basic and acidic residues" evidence="1">
    <location>
        <begin position="105"/>
        <end position="123"/>
    </location>
</feature>
<reference evidence="2" key="1">
    <citation type="submission" date="2023-08" db="EMBL/GenBank/DDBJ databases">
        <title>A de novo genome assembly of Solanum verrucosum Schlechtendal, a Mexican diploid species geographically isolated from the other diploid A-genome species in potato relatives.</title>
        <authorList>
            <person name="Hosaka K."/>
        </authorList>
    </citation>
    <scope>NUCLEOTIDE SEQUENCE</scope>
    <source>
        <tissue evidence="2">Young leaves</tissue>
    </source>
</reference>
<feature type="region of interest" description="Disordered" evidence="1">
    <location>
        <begin position="62"/>
        <end position="123"/>
    </location>
</feature>
<feature type="compositionally biased region" description="Polar residues" evidence="1">
    <location>
        <begin position="94"/>
        <end position="104"/>
    </location>
</feature>
<proteinExistence type="predicted"/>
<feature type="compositionally biased region" description="Basic and acidic residues" evidence="1">
    <location>
        <begin position="71"/>
        <end position="81"/>
    </location>
</feature>
<evidence type="ECO:0000313" key="2">
    <source>
        <dbReference type="EMBL" id="WMV32403.1"/>
    </source>
</evidence>
<evidence type="ECO:0000256" key="1">
    <source>
        <dbReference type="SAM" id="MobiDB-lite"/>
    </source>
</evidence>
<feature type="non-terminal residue" evidence="2">
    <location>
        <position position="1"/>
    </location>
</feature>
<accession>A0AAF0R1I0</accession>
<name>A0AAF0R1I0_SOLVR</name>
<organism evidence="2 3">
    <name type="scientific">Solanum verrucosum</name>
    <dbReference type="NCBI Taxonomy" id="315347"/>
    <lineage>
        <taxon>Eukaryota</taxon>
        <taxon>Viridiplantae</taxon>
        <taxon>Streptophyta</taxon>
        <taxon>Embryophyta</taxon>
        <taxon>Tracheophyta</taxon>
        <taxon>Spermatophyta</taxon>
        <taxon>Magnoliopsida</taxon>
        <taxon>eudicotyledons</taxon>
        <taxon>Gunneridae</taxon>
        <taxon>Pentapetalae</taxon>
        <taxon>asterids</taxon>
        <taxon>lamiids</taxon>
        <taxon>Solanales</taxon>
        <taxon>Solanaceae</taxon>
        <taxon>Solanoideae</taxon>
        <taxon>Solaneae</taxon>
        <taxon>Solanum</taxon>
    </lineage>
</organism>
<dbReference type="AlphaFoldDB" id="A0AAF0R1I0"/>
<dbReference type="Proteomes" id="UP001234989">
    <property type="component" value="Chromosome 6"/>
</dbReference>
<sequence length="167" mass="18947">WSILSTVDWFQRLRSWGFDPQTRNTARSVTYGPLVQSWVDPWKFSGLFWEGLQVAIHGPPPTVCNTPNSKQTKDADFEKLQVRPRPRTGGPWFTTATPPQTSSDKSAKSRLTDRPTVRRSDHGRWSLSVDRDLLYPASDTNYGRPARAVFDSRSVGLTVDEDQRPVS</sequence>
<gene>
    <name evidence="2" type="ORF">MTR67_025788</name>
</gene>